<accession>A0ABV2U204</accession>
<dbReference type="EMBL" id="JBEXIP010000002">
    <property type="protein sequence ID" value="MET8431850.1"/>
    <property type="molecule type" value="Genomic_DNA"/>
</dbReference>
<dbReference type="NCBIfam" id="TIGR01643">
    <property type="entry name" value="YD_repeat_2x"/>
    <property type="match status" value="1"/>
</dbReference>
<sequence length="33" mass="3810">MDATGAVTRFEYDRYNRLLSHTDLHSWLGRGNG</sequence>
<dbReference type="InterPro" id="IPR031325">
    <property type="entry name" value="RHS_repeat"/>
</dbReference>
<dbReference type="InterPro" id="IPR006530">
    <property type="entry name" value="YD"/>
</dbReference>
<protein>
    <recommendedName>
        <fullName evidence="3">YD repeat-containing protein</fullName>
    </recommendedName>
</protein>
<dbReference type="Pfam" id="PF05593">
    <property type="entry name" value="RHS_repeat"/>
    <property type="match status" value="1"/>
</dbReference>
<gene>
    <name evidence="1" type="ORF">ABZV61_03420</name>
</gene>
<name>A0ABV2U204_9ACTN</name>
<evidence type="ECO:0000313" key="1">
    <source>
        <dbReference type="EMBL" id="MET8431850.1"/>
    </source>
</evidence>
<organism evidence="1 2">
    <name type="scientific">Streptomyces sp. 900116325</name>
    <dbReference type="NCBI Taxonomy" id="3154295"/>
    <lineage>
        <taxon>Bacteria</taxon>
        <taxon>Bacillati</taxon>
        <taxon>Actinomycetota</taxon>
        <taxon>Actinomycetes</taxon>
        <taxon>Kitasatosporales</taxon>
        <taxon>Streptomycetaceae</taxon>
        <taxon>Streptomyces</taxon>
    </lineage>
</organism>
<comment type="caution">
    <text evidence="1">The sequence shown here is derived from an EMBL/GenBank/DDBJ whole genome shotgun (WGS) entry which is preliminary data.</text>
</comment>
<evidence type="ECO:0000313" key="2">
    <source>
        <dbReference type="Proteomes" id="UP001550044"/>
    </source>
</evidence>
<keyword evidence="2" id="KW-1185">Reference proteome</keyword>
<evidence type="ECO:0008006" key="3">
    <source>
        <dbReference type="Google" id="ProtNLM"/>
    </source>
</evidence>
<dbReference type="Proteomes" id="UP001550044">
    <property type="component" value="Unassembled WGS sequence"/>
</dbReference>
<dbReference type="RefSeq" id="WP_356497801.1">
    <property type="nucleotide sequence ID" value="NZ_JBEXEF010000066.1"/>
</dbReference>
<proteinExistence type="predicted"/>
<reference evidence="1 2" key="1">
    <citation type="submission" date="2024-06" db="EMBL/GenBank/DDBJ databases">
        <title>The Natural Products Discovery Center: Release of the First 8490 Sequenced Strains for Exploring Actinobacteria Biosynthetic Diversity.</title>
        <authorList>
            <person name="Kalkreuter E."/>
            <person name="Kautsar S.A."/>
            <person name="Yang D."/>
            <person name="Bader C.D."/>
            <person name="Teijaro C.N."/>
            <person name="Fluegel L."/>
            <person name="Davis C.M."/>
            <person name="Simpson J.R."/>
            <person name="Lauterbach L."/>
            <person name="Steele A.D."/>
            <person name="Gui C."/>
            <person name="Meng S."/>
            <person name="Li G."/>
            <person name="Viehrig K."/>
            <person name="Ye F."/>
            <person name="Su P."/>
            <person name="Kiefer A.F."/>
            <person name="Nichols A."/>
            <person name="Cepeda A.J."/>
            <person name="Yan W."/>
            <person name="Fan B."/>
            <person name="Jiang Y."/>
            <person name="Adhikari A."/>
            <person name="Zheng C.-J."/>
            <person name="Schuster L."/>
            <person name="Cowan T.M."/>
            <person name="Smanski M.J."/>
            <person name="Chevrette M.G."/>
            <person name="De Carvalho L.P.S."/>
            <person name="Shen B."/>
        </authorList>
    </citation>
    <scope>NUCLEOTIDE SEQUENCE [LARGE SCALE GENOMIC DNA]</scope>
    <source>
        <strain evidence="1 2">NPDC005137</strain>
    </source>
</reference>